<feature type="compositionally biased region" description="Basic and acidic residues" evidence="8">
    <location>
        <begin position="21"/>
        <end position="42"/>
    </location>
</feature>
<evidence type="ECO:0000256" key="7">
    <source>
        <dbReference type="ARBA" id="ARBA00035452"/>
    </source>
</evidence>
<feature type="compositionally biased region" description="Basic and acidic residues" evidence="8">
    <location>
        <begin position="63"/>
        <end position="73"/>
    </location>
</feature>
<dbReference type="InterPro" id="IPR028364">
    <property type="entry name" value="Ribosomal_uL1/biogenesis"/>
</dbReference>
<evidence type="ECO:0000256" key="1">
    <source>
        <dbReference type="ARBA" id="ARBA00010531"/>
    </source>
</evidence>
<dbReference type="Gene3D" id="3.30.190.20">
    <property type="match status" value="1"/>
</dbReference>
<keyword evidence="3" id="KW-0810">Translation regulation</keyword>
<evidence type="ECO:0000256" key="6">
    <source>
        <dbReference type="ARBA" id="ARBA00035241"/>
    </source>
</evidence>
<evidence type="ECO:0000313" key="9">
    <source>
        <dbReference type="EMBL" id="OGM04558.1"/>
    </source>
</evidence>
<evidence type="ECO:0000256" key="5">
    <source>
        <dbReference type="ARBA" id="ARBA00023274"/>
    </source>
</evidence>
<dbReference type="Proteomes" id="UP000177091">
    <property type="component" value="Unassembled WGS sequence"/>
</dbReference>
<feature type="region of interest" description="Disordered" evidence="8">
    <location>
        <begin position="20"/>
        <end position="82"/>
    </location>
</feature>
<name>A0A1F7WQT7_9BACT</name>
<protein>
    <recommendedName>
        <fullName evidence="6">Large ribosomal subunit protein uL1</fullName>
    </recommendedName>
    <alternativeName>
        <fullName evidence="7">50S ribosomal protein L1</fullName>
    </alternativeName>
</protein>
<gene>
    <name evidence="9" type="ORF">A2112_00825</name>
</gene>
<keyword evidence="5" id="KW-0687">Ribonucleoprotein</keyword>
<evidence type="ECO:0000256" key="2">
    <source>
        <dbReference type="ARBA" id="ARBA00022491"/>
    </source>
</evidence>
<dbReference type="InterPro" id="IPR016095">
    <property type="entry name" value="Ribosomal_uL1_3-a/b-sand"/>
</dbReference>
<comment type="caution">
    <text evidence="9">The sequence shown here is derived from an EMBL/GenBank/DDBJ whole genome shotgun (WGS) entry which is preliminary data.</text>
</comment>
<accession>A0A1F7WQT7</accession>
<dbReference type="GO" id="GO:0005840">
    <property type="term" value="C:ribosome"/>
    <property type="evidence" value="ECO:0007669"/>
    <property type="project" value="UniProtKB-KW"/>
</dbReference>
<dbReference type="Gene3D" id="3.40.50.790">
    <property type="match status" value="1"/>
</dbReference>
<reference evidence="9 10" key="1">
    <citation type="journal article" date="2016" name="Nat. Commun.">
        <title>Thousands of microbial genomes shed light on interconnected biogeochemical processes in an aquifer system.</title>
        <authorList>
            <person name="Anantharaman K."/>
            <person name="Brown C.T."/>
            <person name="Hug L.A."/>
            <person name="Sharon I."/>
            <person name="Castelle C.J."/>
            <person name="Probst A.J."/>
            <person name="Thomas B.C."/>
            <person name="Singh A."/>
            <person name="Wilkins M.J."/>
            <person name="Karaoz U."/>
            <person name="Brodie E.L."/>
            <person name="Williams K.H."/>
            <person name="Hubbard S.S."/>
            <person name="Banfield J.F."/>
        </authorList>
    </citation>
    <scope>NUCLEOTIDE SEQUENCE [LARGE SCALE GENOMIC DNA]</scope>
</reference>
<dbReference type="CDD" id="cd00403">
    <property type="entry name" value="Ribosomal_L1"/>
    <property type="match status" value="1"/>
</dbReference>
<dbReference type="AlphaFoldDB" id="A0A1F7WQT7"/>
<dbReference type="SUPFAM" id="SSF56808">
    <property type="entry name" value="Ribosomal protein L1"/>
    <property type="match status" value="1"/>
</dbReference>
<dbReference type="PANTHER" id="PTHR36427">
    <property type="entry name" value="54S RIBOSOMAL PROTEIN L1, MITOCHONDRIAL"/>
    <property type="match status" value="1"/>
</dbReference>
<dbReference type="GO" id="GO:1990904">
    <property type="term" value="C:ribonucleoprotein complex"/>
    <property type="evidence" value="ECO:0007669"/>
    <property type="project" value="UniProtKB-KW"/>
</dbReference>
<evidence type="ECO:0000313" key="10">
    <source>
        <dbReference type="Proteomes" id="UP000177091"/>
    </source>
</evidence>
<dbReference type="PANTHER" id="PTHR36427:SF3">
    <property type="entry name" value="LARGE RIBOSOMAL SUBUNIT PROTEIN UL1M"/>
    <property type="match status" value="1"/>
</dbReference>
<proteinExistence type="inferred from homology"/>
<sequence length="273" mass="29604">MGKTKTALVDTEVAQLTGKAAYEKKREEKAKKEDKEKPEKIHIAGLKGGQRIKTIEAEPLPGEGEKTPEEGGKAKKAPKLRSKKYKEAKAKVEKAKTYPIADAIKLAKETSYSNFDGSIELHLVVKKVGTSANVTLPHQAGKAKKVEIADDKTIEKLTSGKIDFDILLATPEMMPKLVPFARILGPRGLMPNPKNQTLITDSKKAPNFSANSLSLKTEKEAPLIHTVVGKVSQNEAELVANSEAIFKALGKDKQIVKAYAKASMGPSIKIKIA</sequence>
<evidence type="ECO:0000256" key="4">
    <source>
        <dbReference type="ARBA" id="ARBA00022980"/>
    </source>
</evidence>
<dbReference type="Pfam" id="PF00687">
    <property type="entry name" value="Ribosomal_L1"/>
    <property type="match status" value="1"/>
</dbReference>
<dbReference type="GO" id="GO:0006417">
    <property type="term" value="P:regulation of translation"/>
    <property type="evidence" value="ECO:0007669"/>
    <property type="project" value="UniProtKB-KW"/>
</dbReference>
<comment type="similarity">
    <text evidence="1">Belongs to the universal ribosomal protein uL1 family.</text>
</comment>
<keyword evidence="2" id="KW-0678">Repressor</keyword>
<evidence type="ECO:0000256" key="8">
    <source>
        <dbReference type="SAM" id="MobiDB-lite"/>
    </source>
</evidence>
<dbReference type="EMBL" id="MGFK01000010">
    <property type="protein sequence ID" value="OGM04558.1"/>
    <property type="molecule type" value="Genomic_DNA"/>
</dbReference>
<keyword evidence="4" id="KW-0689">Ribosomal protein</keyword>
<evidence type="ECO:0000256" key="3">
    <source>
        <dbReference type="ARBA" id="ARBA00022845"/>
    </source>
</evidence>
<dbReference type="Gene3D" id="6.10.20.140">
    <property type="entry name" value="50S ribosomal protein L1, Chain A, Domain 1"/>
    <property type="match status" value="1"/>
</dbReference>
<organism evidence="9 10">
    <name type="scientific">Candidatus Woesebacteria bacterium GWA1_42_12</name>
    <dbReference type="NCBI Taxonomy" id="1802472"/>
    <lineage>
        <taxon>Bacteria</taxon>
        <taxon>Candidatus Woeseibacteriota</taxon>
    </lineage>
</organism>
<dbReference type="InterPro" id="IPR023674">
    <property type="entry name" value="Ribosomal_uL1-like"/>
</dbReference>